<dbReference type="EMBL" id="CAJFDI010000003">
    <property type="protein sequence ID" value="CAD5219711.1"/>
    <property type="molecule type" value="Genomic_DNA"/>
</dbReference>
<comment type="subcellular location">
    <subcellularLocation>
        <location evidence="1">Nucleus</location>
    </subcellularLocation>
</comment>
<dbReference type="AlphaFoldDB" id="A0A1I7RV19"/>
<feature type="domain" description="Helicase C-terminal" evidence="7">
    <location>
        <begin position="467"/>
        <end position="618"/>
    </location>
</feature>
<dbReference type="SUPFAM" id="SSF52540">
    <property type="entry name" value="P-loop containing nucleoside triphosphate hydrolases"/>
    <property type="match status" value="2"/>
</dbReference>
<evidence type="ECO:0000256" key="3">
    <source>
        <dbReference type="ARBA" id="ARBA00023242"/>
    </source>
</evidence>
<dbReference type="Gene3D" id="3.40.50.10810">
    <property type="entry name" value="Tandem AAA-ATPase domain"/>
    <property type="match status" value="1"/>
</dbReference>
<dbReference type="PANTHER" id="PTHR45766">
    <property type="entry name" value="DNA ANNEALING HELICASE AND ENDONUCLEASE ZRANB3 FAMILY MEMBER"/>
    <property type="match status" value="1"/>
</dbReference>
<dbReference type="eggNOG" id="KOG1000">
    <property type="taxonomic scope" value="Eukaryota"/>
</dbReference>
<dbReference type="GO" id="GO:0031297">
    <property type="term" value="P:replication fork processing"/>
    <property type="evidence" value="ECO:0007669"/>
    <property type="project" value="TreeGrafter"/>
</dbReference>
<dbReference type="SMART" id="SM00487">
    <property type="entry name" value="DEXDc"/>
    <property type="match status" value="1"/>
</dbReference>
<evidence type="ECO:0000313" key="11">
    <source>
        <dbReference type="Proteomes" id="UP000659654"/>
    </source>
</evidence>
<dbReference type="Proteomes" id="UP000582659">
    <property type="component" value="Unassembled WGS sequence"/>
</dbReference>
<dbReference type="PANTHER" id="PTHR45766:SF6">
    <property type="entry name" value="SWI_SNF-RELATED MATRIX-ASSOCIATED ACTIN-DEPENDENT REGULATOR OF CHROMATIN SUBFAMILY A-LIKE PROTEIN 1"/>
    <property type="match status" value="1"/>
</dbReference>
<keyword evidence="3" id="KW-0539">Nucleus</keyword>
<dbReference type="CDD" id="cd18793">
    <property type="entry name" value="SF2_C_SNF"/>
    <property type="match status" value="1"/>
</dbReference>
<name>A0A1I7RV19_BURXY</name>
<dbReference type="InterPro" id="IPR049730">
    <property type="entry name" value="SNF2/RAD54-like_C"/>
</dbReference>
<dbReference type="WBParaSite" id="BXY_0458000.1">
    <property type="protein sequence ID" value="BXY_0458000.1"/>
    <property type="gene ID" value="BXY_0458000"/>
</dbReference>
<dbReference type="InterPro" id="IPR038718">
    <property type="entry name" value="SNF2-like_sf"/>
</dbReference>
<protein>
    <submittedName>
        <fullName evidence="9">(pine wood nematode) hypothetical protein</fullName>
    </submittedName>
</protein>
<dbReference type="InterPro" id="IPR010003">
    <property type="entry name" value="HARP_dom"/>
</dbReference>
<evidence type="ECO:0000259" key="6">
    <source>
        <dbReference type="PROSITE" id="PS51192"/>
    </source>
</evidence>
<feature type="compositionally biased region" description="Polar residues" evidence="5">
    <location>
        <begin position="33"/>
        <end position="43"/>
    </location>
</feature>
<evidence type="ECO:0000256" key="2">
    <source>
        <dbReference type="ARBA" id="ARBA00022801"/>
    </source>
</evidence>
<feature type="region of interest" description="Disordered" evidence="5">
    <location>
        <begin position="1"/>
        <end position="49"/>
    </location>
</feature>
<dbReference type="InterPro" id="IPR000330">
    <property type="entry name" value="SNF2_N"/>
</dbReference>
<dbReference type="Pfam" id="PF00176">
    <property type="entry name" value="SNF2-rel_dom"/>
    <property type="match status" value="1"/>
</dbReference>
<dbReference type="CDD" id="cd18010">
    <property type="entry name" value="DEXHc_HARP_SMARCAL1"/>
    <property type="match status" value="1"/>
</dbReference>
<organism evidence="10 12">
    <name type="scientific">Bursaphelenchus xylophilus</name>
    <name type="common">Pinewood nematode worm</name>
    <name type="synonym">Aphelenchoides xylophilus</name>
    <dbReference type="NCBI Taxonomy" id="6326"/>
    <lineage>
        <taxon>Eukaryota</taxon>
        <taxon>Metazoa</taxon>
        <taxon>Ecdysozoa</taxon>
        <taxon>Nematoda</taxon>
        <taxon>Chromadorea</taxon>
        <taxon>Rhabditida</taxon>
        <taxon>Tylenchina</taxon>
        <taxon>Tylenchomorpha</taxon>
        <taxon>Aphelenchoidea</taxon>
        <taxon>Aphelenchoididae</taxon>
        <taxon>Bursaphelenchus</taxon>
    </lineage>
</organism>
<dbReference type="Proteomes" id="UP000659654">
    <property type="component" value="Unassembled WGS sequence"/>
</dbReference>
<reference evidence="12" key="1">
    <citation type="submission" date="2016-11" db="UniProtKB">
        <authorList>
            <consortium name="WormBaseParasite"/>
        </authorList>
    </citation>
    <scope>IDENTIFICATION</scope>
</reference>
<dbReference type="InterPro" id="IPR014001">
    <property type="entry name" value="Helicase_ATP-bd"/>
</dbReference>
<dbReference type="SMR" id="A0A1I7RV19"/>
<evidence type="ECO:0000313" key="12">
    <source>
        <dbReference type="WBParaSite" id="BXY_0458000.1"/>
    </source>
</evidence>
<evidence type="ECO:0000313" key="10">
    <source>
        <dbReference type="Proteomes" id="UP000095284"/>
    </source>
</evidence>
<dbReference type="GO" id="GO:0006281">
    <property type="term" value="P:DNA repair"/>
    <property type="evidence" value="ECO:0007669"/>
    <property type="project" value="TreeGrafter"/>
</dbReference>
<evidence type="ECO:0000259" key="7">
    <source>
        <dbReference type="PROSITE" id="PS51194"/>
    </source>
</evidence>
<dbReference type="OrthoDB" id="2801544at2759"/>
<dbReference type="GO" id="GO:0005524">
    <property type="term" value="F:ATP binding"/>
    <property type="evidence" value="ECO:0007669"/>
    <property type="project" value="InterPro"/>
</dbReference>
<evidence type="ECO:0000313" key="9">
    <source>
        <dbReference type="EMBL" id="CAD5219711.1"/>
    </source>
</evidence>
<feature type="domain" description="HARP" evidence="8">
    <location>
        <begin position="72"/>
        <end position="149"/>
    </location>
</feature>
<dbReference type="PROSITE" id="PS51194">
    <property type="entry name" value="HELICASE_CTER"/>
    <property type="match status" value="1"/>
</dbReference>
<dbReference type="Proteomes" id="UP000095284">
    <property type="component" value="Unplaced"/>
</dbReference>
<dbReference type="GO" id="GO:0043596">
    <property type="term" value="C:nuclear replication fork"/>
    <property type="evidence" value="ECO:0007669"/>
    <property type="project" value="TreeGrafter"/>
</dbReference>
<evidence type="ECO:0000256" key="1">
    <source>
        <dbReference type="ARBA" id="ARBA00004123"/>
    </source>
</evidence>
<gene>
    <name evidence="9" type="ORF">BXYJ_LOCUS5815</name>
</gene>
<dbReference type="InterPro" id="IPR027417">
    <property type="entry name" value="P-loop_NTPase"/>
</dbReference>
<feature type="compositionally biased region" description="Basic and acidic residues" evidence="5">
    <location>
        <begin position="1"/>
        <end position="32"/>
    </location>
</feature>
<dbReference type="Gene3D" id="3.40.50.300">
    <property type="entry name" value="P-loop containing nucleotide triphosphate hydrolases"/>
    <property type="match status" value="1"/>
</dbReference>
<accession>A0A1I7RV19</accession>
<evidence type="ECO:0000259" key="8">
    <source>
        <dbReference type="PROSITE" id="PS51467"/>
    </source>
</evidence>
<dbReference type="EMBL" id="CAJFCV020000003">
    <property type="protein sequence ID" value="CAG9105199.1"/>
    <property type="molecule type" value="Genomic_DNA"/>
</dbReference>
<evidence type="ECO:0000256" key="4">
    <source>
        <dbReference type="PROSITE-ProRule" id="PRU00800"/>
    </source>
</evidence>
<dbReference type="PROSITE" id="PS51192">
    <property type="entry name" value="HELICASE_ATP_BIND_1"/>
    <property type="match status" value="1"/>
</dbReference>
<dbReference type="GO" id="GO:0016787">
    <property type="term" value="F:hydrolase activity"/>
    <property type="evidence" value="ECO:0007669"/>
    <property type="project" value="UniProtKB-KW"/>
</dbReference>
<comment type="similarity">
    <text evidence="4">Belongs to the SNF2/RAD54 helicase family. SMARCAL1 subfamily.</text>
</comment>
<feature type="domain" description="Helicase ATP-binding" evidence="6">
    <location>
        <begin position="192"/>
        <end position="350"/>
    </location>
</feature>
<dbReference type="SMART" id="SM00490">
    <property type="entry name" value="HELICc"/>
    <property type="match status" value="1"/>
</dbReference>
<keyword evidence="2" id="KW-0378">Hydrolase</keyword>
<reference evidence="9" key="2">
    <citation type="submission" date="2020-09" db="EMBL/GenBank/DDBJ databases">
        <authorList>
            <person name="Kikuchi T."/>
        </authorList>
    </citation>
    <scope>NUCLEOTIDE SEQUENCE</scope>
    <source>
        <strain evidence="9">Ka4C1</strain>
    </source>
</reference>
<dbReference type="PROSITE" id="PS51467">
    <property type="entry name" value="HARP"/>
    <property type="match status" value="1"/>
</dbReference>
<sequence length="663" mass="75304">MSTLSEEQKKKIEENRRLAKEKFEQRQREAKSLKTTLKPSTSDGPAAKKPCLPAVKAEAIKQQENKVQVSPISDYVPKIKVSFVLASCREVQATFKPFHQIIVNIFKAVPTTRYIREKGCWMLEIGYYDELLDKLRKLTELKIEFDLIPLHIRQIFYHDFRRSQPQKSQPDLTRIDATLLEILFPYQRTGVLYGIEKQGRLLIADEMGLGKTLQALAIARYYASEWPLLIVCPSSVKYSWRQQIEKFLPRVNDIYVIEKGSDPLPTTRSTRTVIIMSYDQMALKYKQLVEQKIYVVIFDESHMLKDQKAKRTKAAMELAKTAQRRILLSGTPALSRPVELFSQIKIVDNKLLPKFTDFAERYCDGKQGRFGYDAKGATNLEELGALLEKAIMIRRLKKNVLNDLPAKCRQCLWVTGSAISNKMSGLKKARDACERANKTNDKSLQQSTLMSYYAETGIVKAAVVADYIADTYFYADAPPVKLLIFAHHQVVLETVSATFTSKKVRYIRIDGGTKSTDREVLCKKFQEDPETSAAVLSITAAGVGITLTAANKVLFAELHWNPGALIQAEDRAHRVGQKDSVFVQYILARNTADEMIWPLIEAKLNILHGVNLNQETFGGMKSSKVFVDKQKTRISEYYSPEGKKDESKDESDELDASIILLDD</sequence>
<dbReference type="Pfam" id="PF00271">
    <property type="entry name" value="Helicase_C"/>
    <property type="match status" value="1"/>
</dbReference>
<keyword evidence="11" id="KW-1185">Reference proteome</keyword>
<dbReference type="InterPro" id="IPR001650">
    <property type="entry name" value="Helicase_C-like"/>
</dbReference>
<evidence type="ECO:0000256" key="5">
    <source>
        <dbReference type="SAM" id="MobiDB-lite"/>
    </source>
</evidence>
<proteinExistence type="inferred from homology"/>